<reference evidence="3 4" key="1">
    <citation type="submission" date="2019-06" db="EMBL/GenBank/DDBJ databases">
        <title>Sequencing the genomes of 1000 actinobacteria strains.</title>
        <authorList>
            <person name="Klenk H.-P."/>
        </authorList>
    </citation>
    <scope>NUCLEOTIDE SEQUENCE [LARGE SCALE GENOMIC DNA]</scope>
    <source>
        <strain evidence="3 4">DSM 45015</strain>
    </source>
</reference>
<accession>A0A543N9T8</accession>
<keyword evidence="4" id="KW-1185">Reference proteome</keyword>
<dbReference type="InterPro" id="IPR058663">
    <property type="entry name" value="PucR-like_N"/>
</dbReference>
<dbReference type="Pfam" id="PF13556">
    <property type="entry name" value="HTH_30"/>
    <property type="match status" value="1"/>
</dbReference>
<sequence>MDSESPTSQFQHNPLADMPADLGARLREALAPTSDEIVAEIQSRIPEYARSRDPQYLRVTRTSVERALNAFLGRIGEPHPRVAELHAEFRAVGAGEAHEGRSLDSLQTAMRSAAVIAWRRITMMSETLELSRQQISVLGESAFLFLEEIAAAATEGYNRAKASALDELQRRRGRLLNLLLADDSPNIEAVFDLARAAEWRVPSRISVAVLHNTDPDSAAAPMLPPDTLTDFNRADPCVVVPDPDGPGRLRSLELALRDWRAALGPTVSITEGAASLSRARDTLELMRSGTIGGTGVVRWSDHLVPVMLCSDAELVRAMARNRLAPLYELRPVQRDRMADTLLVWLQVGFNANEVAQRLHVHPQTVRYRLRRLEQLFGEWLRDPDHRFELELVLRARRLLPQLGETPGQEPGAERDPT</sequence>
<dbReference type="EMBL" id="VFQC01000002">
    <property type="protein sequence ID" value="TQN28605.1"/>
    <property type="molecule type" value="Genomic_DNA"/>
</dbReference>
<feature type="domain" description="PucR C-terminal helix-turn-helix" evidence="1">
    <location>
        <begin position="338"/>
        <end position="395"/>
    </location>
</feature>
<evidence type="ECO:0000313" key="4">
    <source>
        <dbReference type="Proteomes" id="UP000317422"/>
    </source>
</evidence>
<comment type="caution">
    <text evidence="3">The sequence shown here is derived from an EMBL/GenBank/DDBJ whole genome shotgun (WGS) entry which is preliminary data.</text>
</comment>
<dbReference type="InterPro" id="IPR042070">
    <property type="entry name" value="PucR_C-HTH_sf"/>
</dbReference>
<protein>
    <submittedName>
        <fullName evidence="3">PucR-like helix-turn-helix protein</fullName>
    </submittedName>
</protein>
<feature type="domain" description="PucR-like N-terminal" evidence="2">
    <location>
        <begin position="17"/>
        <end position="180"/>
    </location>
</feature>
<dbReference type="PANTHER" id="PTHR33744:SF1">
    <property type="entry name" value="DNA-BINDING TRANSCRIPTIONAL ACTIVATOR ADER"/>
    <property type="match status" value="1"/>
</dbReference>
<evidence type="ECO:0000259" key="1">
    <source>
        <dbReference type="Pfam" id="PF13556"/>
    </source>
</evidence>
<dbReference type="InterPro" id="IPR025736">
    <property type="entry name" value="PucR_C-HTH_dom"/>
</dbReference>
<organism evidence="3 4">
    <name type="scientific">Haloactinospora alba</name>
    <dbReference type="NCBI Taxonomy" id="405555"/>
    <lineage>
        <taxon>Bacteria</taxon>
        <taxon>Bacillati</taxon>
        <taxon>Actinomycetota</taxon>
        <taxon>Actinomycetes</taxon>
        <taxon>Streptosporangiales</taxon>
        <taxon>Nocardiopsidaceae</taxon>
        <taxon>Haloactinospora</taxon>
    </lineage>
</organism>
<dbReference type="PANTHER" id="PTHR33744">
    <property type="entry name" value="CARBOHYDRATE DIACID REGULATOR"/>
    <property type="match status" value="1"/>
</dbReference>
<evidence type="ECO:0000313" key="3">
    <source>
        <dbReference type="EMBL" id="TQN28605.1"/>
    </source>
</evidence>
<dbReference type="Pfam" id="PF25906">
    <property type="entry name" value="PucR-like_N"/>
    <property type="match status" value="1"/>
</dbReference>
<gene>
    <name evidence="3" type="ORF">FHX37_3955</name>
</gene>
<dbReference type="Proteomes" id="UP000317422">
    <property type="component" value="Unassembled WGS sequence"/>
</dbReference>
<dbReference type="AlphaFoldDB" id="A0A543N9T8"/>
<proteinExistence type="predicted"/>
<evidence type="ECO:0000259" key="2">
    <source>
        <dbReference type="Pfam" id="PF25906"/>
    </source>
</evidence>
<dbReference type="InterPro" id="IPR051448">
    <property type="entry name" value="CdaR-like_regulators"/>
</dbReference>
<dbReference type="Gene3D" id="1.10.10.2840">
    <property type="entry name" value="PucR C-terminal helix-turn-helix domain"/>
    <property type="match status" value="1"/>
</dbReference>
<name>A0A543N9T8_9ACTN</name>